<reference evidence="1 2" key="1">
    <citation type="submission" date="2017-08" db="EMBL/GenBank/DDBJ databases">
        <title>Halovibrio sewagensis sp. nov., isolated from wastewater of high salinity.</title>
        <authorList>
            <person name="Dong X."/>
            <person name="Zhang G."/>
        </authorList>
    </citation>
    <scope>NUCLEOTIDE SEQUENCE [LARGE SCALE GENOMIC DNA]</scope>
    <source>
        <strain evidence="1 2">YL5-2</strain>
    </source>
</reference>
<dbReference type="AlphaFoldDB" id="A0A2A2FB50"/>
<dbReference type="SMART" id="SM00671">
    <property type="entry name" value="SEL1"/>
    <property type="match status" value="4"/>
</dbReference>
<dbReference type="PANTHER" id="PTHR11102">
    <property type="entry name" value="SEL-1-LIKE PROTEIN"/>
    <property type="match status" value="1"/>
</dbReference>
<gene>
    <name evidence="1" type="ORF">CK501_01470</name>
</gene>
<name>A0A2A2FB50_9GAMM</name>
<accession>A0A2A2FB50</accession>
<dbReference type="EMBL" id="NSKD01000001">
    <property type="protein sequence ID" value="PAU81849.1"/>
    <property type="molecule type" value="Genomic_DNA"/>
</dbReference>
<dbReference type="Gene3D" id="1.25.40.10">
    <property type="entry name" value="Tetratricopeptide repeat domain"/>
    <property type="match status" value="2"/>
</dbReference>
<dbReference type="Pfam" id="PF08238">
    <property type="entry name" value="Sel1"/>
    <property type="match status" value="5"/>
</dbReference>
<comment type="caution">
    <text evidence="1">The sequence shown here is derived from an EMBL/GenBank/DDBJ whole genome shotgun (WGS) entry which is preliminary data.</text>
</comment>
<dbReference type="InterPro" id="IPR006597">
    <property type="entry name" value="Sel1-like"/>
</dbReference>
<evidence type="ECO:0000313" key="2">
    <source>
        <dbReference type="Proteomes" id="UP000218896"/>
    </source>
</evidence>
<dbReference type="InterPro" id="IPR011990">
    <property type="entry name" value="TPR-like_helical_dom_sf"/>
</dbReference>
<sequence>MSSACATTSDGRTGREAHTTNRFPVLQKTTLLLTVLLLAACAAPSLKDADRMRAEGNHKAAAELYRELADMGNPGARMKLYNLYRETGTGFDSDEQARAALETLANEHGIAEARYRLGRMLRGERKLEAAEKHLEAAAEAGHQPAIDYLEEDDGLLAREVRIARSSPDRQKQLGDELFEGRNNAPKDRALAAYWYRVAAKRGHAGAQAMLGFVHFQGEGVEKDAETAYRWYRKAAMQGHVGAQANLGYLYGEGQGTERNLKKAYAWSTLAAENGSPQGRKNQRLYRDAMSNEERLDSLDEIRRLEEVIHGD</sequence>
<evidence type="ECO:0000313" key="1">
    <source>
        <dbReference type="EMBL" id="PAU81849.1"/>
    </source>
</evidence>
<organism evidence="1 2">
    <name type="scientific">Halovibrio salipaludis</name>
    <dbReference type="NCBI Taxonomy" id="2032626"/>
    <lineage>
        <taxon>Bacteria</taxon>
        <taxon>Pseudomonadati</taxon>
        <taxon>Pseudomonadota</taxon>
        <taxon>Gammaproteobacteria</taxon>
        <taxon>Oceanospirillales</taxon>
        <taxon>Halomonadaceae</taxon>
        <taxon>Halovibrio</taxon>
    </lineage>
</organism>
<dbReference type="SUPFAM" id="SSF81901">
    <property type="entry name" value="HCP-like"/>
    <property type="match status" value="2"/>
</dbReference>
<evidence type="ECO:0008006" key="3">
    <source>
        <dbReference type="Google" id="ProtNLM"/>
    </source>
</evidence>
<dbReference type="InterPro" id="IPR050767">
    <property type="entry name" value="Sel1_AlgK"/>
</dbReference>
<protein>
    <recommendedName>
        <fullName evidence="3">Sel1 repeat family protein</fullName>
    </recommendedName>
</protein>
<dbReference type="Proteomes" id="UP000218896">
    <property type="component" value="Unassembled WGS sequence"/>
</dbReference>
<proteinExistence type="predicted"/>
<dbReference type="PANTHER" id="PTHR11102:SF160">
    <property type="entry name" value="ERAD-ASSOCIATED E3 UBIQUITIN-PROTEIN LIGASE COMPONENT HRD3"/>
    <property type="match status" value="1"/>
</dbReference>
<keyword evidence="2" id="KW-1185">Reference proteome</keyword>